<dbReference type="InterPro" id="IPR009057">
    <property type="entry name" value="Homeodomain-like_sf"/>
</dbReference>
<dbReference type="InterPro" id="IPR018062">
    <property type="entry name" value="HTH_AraC-typ_CS"/>
</dbReference>
<organism evidence="5 6">
    <name type="scientific">Sphingomonas ursincola</name>
    <dbReference type="NCBI Taxonomy" id="56361"/>
    <lineage>
        <taxon>Bacteria</taxon>
        <taxon>Pseudomonadati</taxon>
        <taxon>Pseudomonadota</taxon>
        <taxon>Alphaproteobacteria</taxon>
        <taxon>Sphingomonadales</taxon>
        <taxon>Sphingomonadaceae</taxon>
        <taxon>Sphingomonas</taxon>
    </lineage>
</organism>
<proteinExistence type="predicted"/>
<evidence type="ECO:0000259" key="4">
    <source>
        <dbReference type="PROSITE" id="PS01124"/>
    </source>
</evidence>
<accession>A0A7V8REK4</accession>
<dbReference type="GO" id="GO:0003700">
    <property type="term" value="F:DNA-binding transcription factor activity"/>
    <property type="evidence" value="ECO:0007669"/>
    <property type="project" value="InterPro"/>
</dbReference>
<feature type="domain" description="HTH araC/xylS-type" evidence="4">
    <location>
        <begin position="192"/>
        <end position="290"/>
    </location>
</feature>
<evidence type="ECO:0000313" key="6">
    <source>
        <dbReference type="Proteomes" id="UP000589292"/>
    </source>
</evidence>
<dbReference type="SMART" id="SM00342">
    <property type="entry name" value="HTH_ARAC"/>
    <property type="match status" value="1"/>
</dbReference>
<dbReference type="EMBL" id="VDES01000002">
    <property type="protein sequence ID" value="MBA1375013.1"/>
    <property type="molecule type" value="Genomic_DNA"/>
</dbReference>
<dbReference type="Pfam" id="PF12833">
    <property type="entry name" value="HTH_18"/>
    <property type="match status" value="1"/>
</dbReference>
<evidence type="ECO:0000313" key="5">
    <source>
        <dbReference type="EMBL" id="MBA1375013.1"/>
    </source>
</evidence>
<dbReference type="RefSeq" id="WP_181267617.1">
    <property type="nucleotide sequence ID" value="NZ_BAAAGB010000001.1"/>
</dbReference>
<reference evidence="5 6" key="1">
    <citation type="journal article" date="1994" name="Int. J. Syst. Bacteriol.">
        <title>Phylogenetic positions of novel aerobic, bacteriochlorophyll a-containing bacteria and description of Roseococcus thiosulfatophilus gen. nov., sp. nov., Erythromicrobium ramosum gen. nov., sp. nov., and Erythrobacter litoralis sp. nov.</title>
        <authorList>
            <person name="Yurkov V."/>
            <person name="Stackebrandt E."/>
            <person name="Holmes A."/>
            <person name="Fuerst J.A."/>
            <person name="Hugenholtz P."/>
            <person name="Golecki J."/>
            <person name="Gad'on N."/>
            <person name="Gorlenko V.M."/>
            <person name="Kompantseva E.I."/>
            <person name="Drews G."/>
        </authorList>
    </citation>
    <scope>NUCLEOTIDE SEQUENCE [LARGE SCALE GENOMIC DNA]</scope>
    <source>
        <strain evidence="5 6">KR-99</strain>
    </source>
</reference>
<evidence type="ECO:0000256" key="2">
    <source>
        <dbReference type="ARBA" id="ARBA00023125"/>
    </source>
</evidence>
<dbReference type="PANTHER" id="PTHR46796:SF6">
    <property type="entry name" value="ARAC SUBFAMILY"/>
    <property type="match status" value="1"/>
</dbReference>
<dbReference type="SUPFAM" id="SSF46689">
    <property type="entry name" value="Homeodomain-like"/>
    <property type="match status" value="2"/>
</dbReference>
<dbReference type="InterPro" id="IPR050204">
    <property type="entry name" value="AraC_XylS_family_regulators"/>
</dbReference>
<dbReference type="InterPro" id="IPR018060">
    <property type="entry name" value="HTH_AraC"/>
</dbReference>
<name>A0A7V8REK4_9SPHN</name>
<sequence>MDGVDFDDYRLTDGVAPFVAAHQLVADDPAVQLIELHQPAGDFSDPPLNDLVITVGLSMHRTSYRNGSFRFSGTAVPGQWSLLARGEANAIVIDDSNHFRALAVDGLLADTLLDRMFDGRPPDIAKLHAVQGSNGVPKLIERLWRLSSGSHASAITTLYRDSVIVTLLGELAALNGDAARLTRGGLAPWQERRVNDYLQANFSRDITLLELASLCSLSPDHFSRAFKQSFGVAPQKYQMLLRLNAAQTLLLQPDLSIDTVAVCVGYKGQAGLNKLFIRELGVTPLNYRRRMV</sequence>
<keyword evidence="3" id="KW-0804">Transcription</keyword>
<dbReference type="Gene3D" id="1.10.10.60">
    <property type="entry name" value="Homeodomain-like"/>
    <property type="match status" value="2"/>
</dbReference>
<dbReference type="Proteomes" id="UP000589292">
    <property type="component" value="Unassembled WGS sequence"/>
</dbReference>
<comment type="caution">
    <text evidence="5">The sequence shown here is derived from an EMBL/GenBank/DDBJ whole genome shotgun (WGS) entry which is preliminary data.</text>
</comment>
<keyword evidence="2" id="KW-0238">DNA-binding</keyword>
<keyword evidence="1" id="KW-0805">Transcription regulation</keyword>
<dbReference type="PROSITE" id="PS00041">
    <property type="entry name" value="HTH_ARAC_FAMILY_1"/>
    <property type="match status" value="1"/>
</dbReference>
<gene>
    <name evidence="5" type="ORF">FG486_11750</name>
</gene>
<evidence type="ECO:0000256" key="3">
    <source>
        <dbReference type="ARBA" id="ARBA00023163"/>
    </source>
</evidence>
<dbReference type="PROSITE" id="PS01124">
    <property type="entry name" value="HTH_ARAC_FAMILY_2"/>
    <property type="match status" value="1"/>
</dbReference>
<keyword evidence="6" id="KW-1185">Reference proteome</keyword>
<dbReference type="GO" id="GO:0043565">
    <property type="term" value="F:sequence-specific DNA binding"/>
    <property type="evidence" value="ECO:0007669"/>
    <property type="project" value="InterPro"/>
</dbReference>
<dbReference type="AlphaFoldDB" id="A0A7V8REK4"/>
<protein>
    <submittedName>
        <fullName evidence="5">Helix-turn-helix transcriptional regulator</fullName>
    </submittedName>
</protein>
<dbReference type="PANTHER" id="PTHR46796">
    <property type="entry name" value="HTH-TYPE TRANSCRIPTIONAL ACTIVATOR RHAS-RELATED"/>
    <property type="match status" value="1"/>
</dbReference>
<evidence type="ECO:0000256" key="1">
    <source>
        <dbReference type="ARBA" id="ARBA00023015"/>
    </source>
</evidence>